<organism evidence="2 3">
    <name type="scientific">Thermothielavioides terrestris</name>
    <dbReference type="NCBI Taxonomy" id="2587410"/>
    <lineage>
        <taxon>Eukaryota</taxon>
        <taxon>Fungi</taxon>
        <taxon>Dikarya</taxon>
        <taxon>Ascomycota</taxon>
        <taxon>Pezizomycotina</taxon>
        <taxon>Sordariomycetes</taxon>
        <taxon>Sordariomycetidae</taxon>
        <taxon>Sordariales</taxon>
        <taxon>Chaetomiaceae</taxon>
        <taxon>Thermothielavioides</taxon>
    </lineage>
</organism>
<reference evidence="2 3" key="1">
    <citation type="submission" date="2018-04" db="EMBL/GenBank/DDBJ databases">
        <authorList>
            <person name="Huttner S."/>
            <person name="Dainat J."/>
        </authorList>
    </citation>
    <scope>NUCLEOTIDE SEQUENCE [LARGE SCALE GENOMIC DNA]</scope>
</reference>
<evidence type="ECO:0000313" key="3">
    <source>
        <dbReference type="Proteomes" id="UP000289323"/>
    </source>
</evidence>
<proteinExistence type="predicted"/>
<evidence type="ECO:0000313" key="2">
    <source>
        <dbReference type="EMBL" id="SPQ20077.1"/>
    </source>
</evidence>
<dbReference type="Proteomes" id="UP000289323">
    <property type="component" value="Unassembled WGS sequence"/>
</dbReference>
<dbReference type="EMBL" id="OUUZ01000003">
    <property type="protein sequence ID" value="SPQ20077.1"/>
    <property type="molecule type" value="Genomic_DNA"/>
</dbReference>
<feature type="region of interest" description="Disordered" evidence="1">
    <location>
        <begin position="281"/>
        <end position="315"/>
    </location>
</feature>
<evidence type="ECO:0000256" key="1">
    <source>
        <dbReference type="SAM" id="MobiDB-lite"/>
    </source>
</evidence>
<protein>
    <submittedName>
        <fullName evidence="2">C616493d-c862-4b8f-9802-65a3f0e494ed</fullName>
    </submittedName>
</protein>
<accession>A0A446BC53</accession>
<sequence>MEQIRRKNLERTQLDMLKTLRDYLDLNCRSVTSVGADELEALGIVRWTDLDVDGQLPYDSEPRFFSPCHEECPGLEEETEEWRPLWRATLESPKHLLDPEWVPSAGYVYASVKARWFQTLLDHLADRYDAEIHPATAYKCHSDPRYAGPRGYCGDDWYECEPCMVPVAADKPHMMITVFEPAVAPEGSLLWSEFNAVIALLESRIRIGQFTDHHTKPVLIIAFQRDTHARITQAHIDAKTNNVVIRQSRQLELVGAPGEPPADAYLLLRWMLNSPVSATKYDDEELPGKGARQKDAETGRAEMPIAPELVGVNSA</sequence>
<dbReference type="AlphaFoldDB" id="A0A446BC53"/>
<name>A0A446BC53_9PEZI</name>
<gene>
    <name evidence="2" type="ORF">TT172_LOCUS2496</name>
</gene>